<proteinExistence type="predicted"/>
<protein>
    <recommendedName>
        <fullName evidence="4">Toxin co-regulated pilus biosynthesis protein Q C-terminal domain-containing protein</fullName>
    </recommendedName>
</protein>
<dbReference type="PROSITE" id="PS51257">
    <property type="entry name" value="PROKAR_LIPOPROTEIN"/>
    <property type="match status" value="1"/>
</dbReference>
<evidence type="ECO:0008006" key="4">
    <source>
        <dbReference type="Google" id="ProtNLM"/>
    </source>
</evidence>
<dbReference type="Proteomes" id="UP001203058">
    <property type="component" value="Unassembled WGS sequence"/>
</dbReference>
<evidence type="ECO:0000313" key="3">
    <source>
        <dbReference type="Proteomes" id="UP001203058"/>
    </source>
</evidence>
<gene>
    <name evidence="2" type="ORF">LZ016_10485</name>
</gene>
<keyword evidence="1" id="KW-0732">Signal</keyword>
<evidence type="ECO:0000313" key="2">
    <source>
        <dbReference type="EMBL" id="MCH8616525.1"/>
    </source>
</evidence>
<feature type="signal peptide" evidence="1">
    <location>
        <begin position="1"/>
        <end position="33"/>
    </location>
</feature>
<dbReference type="EMBL" id="JAKZHW010000001">
    <property type="protein sequence ID" value="MCH8616525.1"/>
    <property type="molecule type" value="Genomic_DNA"/>
</dbReference>
<organism evidence="2 3">
    <name type="scientific">Sphingomonas telluris</name>
    <dbReference type="NCBI Taxonomy" id="2907998"/>
    <lineage>
        <taxon>Bacteria</taxon>
        <taxon>Pseudomonadati</taxon>
        <taxon>Pseudomonadota</taxon>
        <taxon>Alphaproteobacteria</taxon>
        <taxon>Sphingomonadales</taxon>
        <taxon>Sphingomonadaceae</taxon>
        <taxon>Sphingomonas</taxon>
    </lineage>
</organism>
<evidence type="ECO:0000256" key="1">
    <source>
        <dbReference type="SAM" id="SignalP"/>
    </source>
</evidence>
<keyword evidence="3" id="KW-1185">Reference proteome</keyword>
<sequence length="119" mass="12480">MERQNSGMNFRATMGAALLVMLTLGCTTKTASASDDPTTGLTLSGSSSSISAFLAAAKGRPEKWTVEKRWSKSDGTQAVRLQWPNRPGPSDVGSIVALVQAAQANGLVISDTQIVETQP</sequence>
<feature type="chain" id="PRO_5047253583" description="Toxin co-regulated pilus biosynthesis protein Q C-terminal domain-containing protein" evidence="1">
    <location>
        <begin position="34"/>
        <end position="119"/>
    </location>
</feature>
<name>A0ABS9VNH1_9SPHN</name>
<reference evidence="2 3" key="1">
    <citation type="submission" date="2022-03" db="EMBL/GenBank/DDBJ databases">
        <authorList>
            <person name="Jo J.-H."/>
            <person name="Im W.-T."/>
        </authorList>
    </citation>
    <scope>NUCLEOTIDE SEQUENCE [LARGE SCALE GENOMIC DNA]</scope>
    <source>
        <strain evidence="2 3">SM33</strain>
    </source>
</reference>
<dbReference type="RefSeq" id="WP_241447321.1">
    <property type="nucleotide sequence ID" value="NZ_JAKZHW010000001.1"/>
</dbReference>
<comment type="caution">
    <text evidence="2">The sequence shown here is derived from an EMBL/GenBank/DDBJ whole genome shotgun (WGS) entry which is preliminary data.</text>
</comment>
<accession>A0ABS9VNH1</accession>